<keyword evidence="2" id="KW-0810">Translation regulation</keyword>
<dbReference type="GO" id="GO:0005737">
    <property type="term" value="C:cytoplasm"/>
    <property type="evidence" value="ECO:0007669"/>
    <property type="project" value="TreeGrafter"/>
</dbReference>
<dbReference type="Proteomes" id="UP001140949">
    <property type="component" value="Unassembled WGS sequence"/>
</dbReference>
<evidence type="ECO:0000313" key="8">
    <source>
        <dbReference type="Proteomes" id="UP001140949"/>
    </source>
</evidence>
<dbReference type="EMBL" id="JANAVB010040619">
    <property type="protein sequence ID" value="KAJ6797883.1"/>
    <property type="molecule type" value="Genomic_DNA"/>
</dbReference>
<dbReference type="PROSITE" id="PS50303">
    <property type="entry name" value="PUM_HD"/>
    <property type="match status" value="1"/>
</dbReference>
<dbReference type="PANTHER" id="PTHR12537:SF147">
    <property type="entry name" value="PUMILIO HOMOLOG 12"/>
    <property type="match status" value="1"/>
</dbReference>
<accession>A0AAX6E1Q1</accession>
<reference evidence="7" key="2">
    <citation type="submission" date="2023-04" db="EMBL/GenBank/DDBJ databases">
        <authorList>
            <person name="Bruccoleri R.E."/>
            <person name="Oakeley E.J."/>
            <person name="Faust A.-M."/>
            <person name="Dessus-Babus S."/>
            <person name="Altorfer M."/>
            <person name="Burckhardt D."/>
            <person name="Oertli M."/>
            <person name="Naumann U."/>
            <person name="Petersen F."/>
            <person name="Wong J."/>
        </authorList>
    </citation>
    <scope>NUCLEOTIDE SEQUENCE</scope>
    <source>
        <strain evidence="7">GSM-AAB239-AS_SAM_17_03QT</strain>
        <tissue evidence="7">Leaf</tissue>
    </source>
</reference>
<feature type="repeat" description="Pumilio" evidence="4">
    <location>
        <begin position="724"/>
        <end position="761"/>
    </location>
</feature>
<reference evidence="7" key="1">
    <citation type="journal article" date="2023" name="GigaByte">
        <title>Genome assembly of the bearded iris, Iris pallida Lam.</title>
        <authorList>
            <person name="Bruccoleri R.E."/>
            <person name="Oakeley E.J."/>
            <person name="Faust A.M.E."/>
            <person name="Altorfer M."/>
            <person name="Dessus-Babus S."/>
            <person name="Burckhardt D."/>
            <person name="Oertli M."/>
            <person name="Naumann U."/>
            <person name="Petersen F."/>
            <person name="Wong J."/>
        </authorList>
    </citation>
    <scope>NUCLEOTIDE SEQUENCE</scope>
    <source>
        <strain evidence="7">GSM-AAB239-AS_SAM_17_03QT</strain>
    </source>
</reference>
<feature type="repeat" description="Pumilio" evidence="4">
    <location>
        <begin position="616"/>
        <end position="651"/>
    </location>
</feature>
<evidence type="ECO:0000256" key="1">
    <source>
        <dbReference type="ARBA" id="ARBA00022737"/>
    </source>
</evidence>
<feature type="repeat" description="Pumilio" evidence="4">
    <location>
        <begin position="468"/>
        <end position="503"/>
    </location>
</feature>
<keyword evidence="8" id="KW-1185">Reference proteome</keyword>
<organism evidence="7 8">
    <name type="scientific">Iris pallida</name>
    <name type="common">Sweet iris</name>
    <dbReference type="NCBI Taxonomy" id="29817"/>
    <lineage>
        <taxon>Eukaryota</taxon>
        <taxon>Viridiplantae</taxon>
        <taxon>Streptophyta</taxon>
        <taxon>Embryophyta</taxon>
        <taxon>Tracheophyta</taxon>
        <taxon>Spermatophyta</taxon>
        <taxon>Magnoliopsida</taxon>
        <taxon>Liliopsida</taxon>
        <taxon>Asparagales</taxon>
        <taxon>Iridaceae</taxon>
        <taxon>Iridoideae</taxon>
        <taxon>Irideae</taxon>
        <taxon>Iris</taxon>
    </lineage>
</organism>
<feature type="compositionally biased region" description="Polar residues" evidence="5">
    <location>
        <begin position="23"/>
        <end position="34"/>
    </location>
</feature>
<dbReference type="PANTHER" id="PTHR12537">
    <property type="entry name" value="RNA BINDING PROTEIN PUMILIO-RELATED"/>
    <property type="match status" value="1"/>
</dbReference>
<dbReference type="SUPFAM" id="SSF48371">
    <property type="entry name" value="ARM repeat"/>
    <property type="match status" value="1"/>
</dbReference>
<evidence type="ECO:0000313" key="7">
    <source>
        <dbReference type="EMBL" id="KAJ6797883.1"/>
    </source>
</evidence>
<dbReference type="InterPro" id="IPR011989">
    <property type="entry name" value="ARM-like"/>
</dbReference>
<dbReference type="CDD" id="cd07920">
    <property type="entry name" value="Pumilio"/>
    <property type="match status" value="1"/>
</dbReference>
<dbReference type="InterPro" id="IPR016024">
    <property type="entry name" value="ARM-type_fold"/>
</dbReference>
<feature type="repeat" description="Pumilio" evidence="4">
    <location>
        <begin position="504"/>
        <end position="539"/>
    </location>
</feature>
<dbReference type="GO" id="GO:0003729">
    <property type="term" value="F:mRNA binding"/>
    <property type="evidence" value="ECO:0007669"/>
    <property type="project" value="TreeGrafter"/>
</dbReference>
<evidence type="ECO:0000259" key="6">
    <source>
        <dbReference type="PROSITE" id="PS50303"/>
    </source>
</evidence>
<name>A0AAX6E1Q1_IRIPA</name>
<sequence length="787" mass="87884">MEGGRTSEQDYDEINMLLDEIPNVTSGPANSSSGLEKILTEEKKTGSPNLYNSPLSATSGRSVGYYGGVAVDQNYGTTENLNRASGNVYESHGPRVEQDESNLPDEKSLALAFEELSFNDGVVSEATTPYKFNETSPGHTLINNAQHPFGMDSLGMAIRQLNPSRNKVKMDGENNVKIPDYNGLELERQKTDILLCDFADQLQNFAVYPGAIPLNPGVHTCQPLPNVAVPGIDLATSPYQQQFYVDAMSSRNLGQPNISWQNLDEERFYGLHGQYLYQQLLQNNGSDLLQFGKPMNSAIRPLTGSQRQPFFEIPSNANSYWNDNALHKAYSQLDLPLMGGNPCQYHPHPQSSCRKGESYEFPPKAYSANDLLEWQVLDRVRKHYFPEKILTRSQGVNSLRSLRSDSIVSNQSSSFANKNGRTLSNGHRSHSSFTSNGSFKLDCQDSRCYLPDSSDVMALDLKFNSVDEVMGRIYYLAKDQLGCRFLQRKFTEGNPEDVGKIFAEIITHIVELMTDPFGNYLVQKLLEVCNEEQRVHILHAITGDPGALIRISCNMHGTRAVQKVIETLQTKDQISMVVSSLKPGIVSLMKDANGNHVAQRCLQYFSSEFSEFLYDAAIAHCTELAADRQGCCVLQKCIYYSKGDWKDRLVSEICSNSRSLSQNAYGNYVVQYVLDQKISWATAAVLGQLESNYDNLSTQKHSSNVVEKCLKYACEADRSKIIQELMNSPRFLQILQDPYGNYVIQSALKQCKGTLHALLVDAVKPHEPALRSSPYGKKVLSSVRLKK</sequence>
<dbReference type="Gene3D" id="1.25.10.10">
    <property type="entry name" value="Leucine-rich Repeat Variant"/>
    <property type="match status" value="1"/>
</dbReference>
<dbReference type="InterPro" id="IPR001313">
    <property type="entry name" value="Pumilio_RNA-bd_rpt"/>
</dbReference>
<feature type="region of interest" description="Disordered" evidence="5">
    <location>
        <begin position="21"/>
        <end position="57"/>
    </location>
</feature>
<comment type="caution">
    <text evidence="7">The sequence shown here is derived from an EMBL/GenBank/DDBJ whole genome shotgun (WGS) entry which is preliminary data.</text>
</comment>
<feature type="repeat" description="Pumilio" evidence="4">
    <location>
        <begin position="580"/>
        <end position="615"/>
    </location>
</feature>
<dbReference type="InterPro" id="IPR033133">
    <property type="entry name" value="PUM-HD"/>
</dbReference>
<evidence type="ECO:0000256" key="2">
    <source>
        <dbReference type="ARBA" id="ARBA00022845"/>
    </source>
</evidence>
<keyword evidence="1" id="KW-0677">Repeat</keyword>
<comment type="function">
    <text evidence="3">Sequence-specific RNA-binding protein that regulates translation and mRNA stability by binding the 3'-UTR of target mRNAs.</text>
</comment>
<dbReference type="Pfam" id="PF00806">
    <property type="entry name" value="PUF"/>
    <property type="match status" value="8"/>
</dbReference>
<gene>
    <name evidence="7" type="ORF">M6B38_214850</name>
</gene>
<feature type="domain" description="PUM-HD" evidence="6">
    <location>
        <begin position="444"/>
        <end position="787"/>
    </location>
</feature>
<dbReference type="InterPro" id="IPR033712">
    <property type="entry name" value="Pumilio_RNA-bd"/>
</dbReference>
<feature type="repeat" description="Pumilio" evidence="4">
    <location>
        <begin position="688"/>
        <end position="723"/>
    </location>
</feature>
<dbReference type="GO" id="GO:0006417">
    <property type="term" value="P:regulation of translation"/>
    <property type="evidence" value="ECO:0007669"/>
    <property type="project" value="UniProtKB-KW"/>
</dbReference>
<feature type="repeat" description="Pumilio" evidence="4">
    <location>
        <begin position="540"/>
        <end position="579"/>
    </location>
</feature>
<feature type="repeat" description="Pumilio" evidence="4">
    <location>
        <begin position="652"/>
        <end position="687"/>
    </location>
</feature>
<dbReference type="SMART" id="SM00025">
    <property type="entry name" value="Pumilio"/>
    <property type="match status" value="8"/>
</dbReference>
<protein>
    <submittedName>
        <fullName evidence="7">Pumilio-like protein 12-like isoform X1</fullName>
    </submittedName>
</protein>
<evidence type="ECO:0000256" key="4">
    <source>
        <dbReference type="PROSITE-ProRule" id="PRU00317"/>
    </source>
</evidence>
<feature type="compositionally biased region" description="Polar residues" evidence="5">
    <location>
        <begin position="46"/>
        <end position="57"/>
    </location>
</feature>
<evidence type="ECO:0000256" key="3">
    <source>
        <dbReference type="ARBA" id="ARBA00058490"/>
    </source>
</evidence>
<dbReference type="PROSITE" id="PS50302">
    <property type="entry name" value="PUM"/>
    <property type="match status" value="8"/>
</dbReference>
<dbReference type="AlphaFoldDB" id="A0AAX6E1Q1"/>
<proteinExistence type="predicted"/>
<dbReference type="FunFam" id="1.25.10.10:FF:000237">
    <property type="entry name" value="Pumilio homolog 9"/>
    <property type="match status" value="1"/>
</dbReference>
<evidence type="ECO:0000256" key="5">
    <source>
        <dbReference type="SAM" id="MobiDB-lite"/>
    </source>
</evidence>